<evidence type="ECO:0000313" key="2">
    <source>
        <dbReference type="Proteomes" id="UP000294678"/>
    </source>
</evidence>
<keyword evidence="2" id="KW-1185">Reference proteome</keyword>
<gene>
    <name evidence="1" type="ORF">EV215_2031</name>
</gene>
<sequence length="421" mass="49415">MKKVFLGMFFIYSTIFAIENLETSNNQKLNKVEGLDLIAILVENENYNLANDLLKNLSVEEKQGEKYYKNLAKIKNGLSEKDEAIKYYKYILENFDNIDKLYYNFELLKIYVTDEKYNNEVIKTIKKIKKFKLDKKSKNKLKELERIYKKKANIEYLKNIELGLGYNDNLYTLKENKIGDMYTNMNFTLMGVNKISDNYNLTFFTSYRNQLYSKETTKTNHNIFIGGQPQYFINDTLNISAPSMFKLTFENGKYSEFGINIGVLSFKTINDKSNINFGIDIGYKNNKIDNYKGTTMTLYSTYNYLDQKEILNTINFITGKEKYNESTYDNNYINIGINRTQKFKEKYNMNYGYILSYKLNSLEIDGVKKKDISHNIAGNISGKTIWEMNWSVGYTFIYGNSNINSYDYINNIISTTLSREF</sequence>
<name>A0AA46DXF7_9FUSO</name>
<dbReference type="EMBL" id="SOBG01000011">
    <property type="protein sequence ID" value="TDT67353.1"/>
    <property type="molecule type" value="Genomic_DNA"/>
</dbReference>
<comment type="caution">
    <text evidence="1">The sequence shown here is derived from an EMBL/GenBank/DDBJ whole genome shotgun (WGS) entry which is preliminary data.</text>
</comment>
<dbReference type="AlphaFoldDB" id="A0AA46DXF7"/>
<proteinExistence type="predicted"/>
<accession>A0AA46DXF7</accession>
<protein>
    <submittedName>
        <fullName evidence="1">Uncharacterized protein</fullName>
    </submittedName>
</protein>
<organism evidence="1 2">
    <name type="scientific">Hypnocyclicus thermotrophus</name>
    <dbReference type="NCBI Taxonomy" id="1627895"/>
    <lineage>
        <taxon>Bacteria</taxon>
        <taxon>Fusobacteriati</taxon>
        <taxon>Fusobacteriota</taxon>
        <taxon>Fusobacteriia</taxon>
        <taxon>Fusobacteriales</taxon>
        <taxon>Fusobacteriaceae</taxon>
        <taxon>Hypnocyclicus</taxon>
    </lineage>
</organism>
<reference evidence="1 2" key="1">
    <citation type="submission" date="2019-03" db="EMBL/GenBank/DDBJ databases">
        <title>Genomic Encyclopedia of Type Strains, Phase IV (KMG-IV): sequencing the most valuable type-strain genomes for metagenomic binning, comparative biology and taxonomic classification.</title>
        <authorList>
            <person name="Goeker M."/>
        </authorList>
    </citation>
    <scope>NUCLEOTIDE SEQUENCE [LARGE SCALE GENOMIC DNA]</scope>
    <source>
        <strain evidence="1 2">DSM 100055</strain>
    </source>
</reference>
<dbReference type="RefSeq" id="WP_134113881.1">
    <property type="nucleotide sequence ID" value="NZ_SOBG01000011.1"/>
</dbReference>
<evidence type="ECO:0000313" key="1">
    <source>
        <dbReference type="EMBL" id="TDT67353.1"/>
    </source>
</evidence>
<dbReference type="Proteomes" id="UP000294678">
    <property type="component" value="Unassembled WGS sequence"/>
</dbReference>